<dbReference type="Pfam" id="PF01568">
    <property type="entry name" value="Molydop_binding"/>
    <property type="match status" value="1"/>
</dbReference>
<dbReference type="EMBL" id="UGQY01000001">
    <property type="protein sequence ID" value="STZ73615.1"/>
    <property type="molecule type" value="Genomic_DNA"/>
</dbReference>
<dbReference type="Gene3D" id="2.40.40.20">
    <property type="match status" value="1"/>
</dbReference>
<dbReference type="InterPro" id="IPR009010">
    <property type="entry name" value="Asp_de-COase-like_dom_sf"/>
</dbReference>
<accession>A0A378U8M7</accession>
<keyword evidence="2" id="KW-0560">Oxidoreductase</keyword>
<dbReference type="GO" id="GO:0050626">
    <property type="term" value="F:trimethylamine-N-oxide reductase (cytochrome c) activity"/>
    <property type="evidence" value="ECO:0007669"/>
    <property type="project" value="UniProtKB-EC"/>
</dbReference>
<gene>
    <name evidence="2" type="primary">torA</name>
    <name evidence="2" type="ORF">NCTC1542_01158</name>
</gene>
<dbReference type="EC" id="1.7.2.3" evidence="2"/>
<name>A0A378U8M7_MYCFO</name>
<dbReference type="Proteomes" id="UP000255389">
    <property type="component" value="Unassembled WGS sequence"/>
</dbReference>
<reference evidence="2 3" key="1">
    <citation type="submission" date="2018-06" db="EMBL/GenBank/DDBJ databases">
        <authorList>
            <consortium name="Pathogen Informatics"/>
            <person name="Doyle S."/>
        </authorList>
    </citation>
    <scope>NUCLEOTIDE SEQUENCE [LARGE SCALE GENOMIC DNA]</scope>
    <source>
        <strain evidence="2 3">NCTC1542</strain>
    </source>
</reference>
<dbReference type="SUPFAM" id="SSF50692">
    <property type="entry name" value="ADC-like"/>
    <property type="match status" value="1"/>
</dbReference>
<dbReference type="GO" id="GO:0043546">
    <property type="term" value="F:molybdopterin cofactor binding"/>
    <property type="evidence" value="ECO:0007669"/>
    <property type="project" value="InterPro"/>
</dbReference>
<sequence length="97" mass="10373">MVRVFNDRGACLAGVVIDDRLRAAVVQLSTGAWFDPAEPADPDSMCVHGNPNVLTEDIGTSSLARGCTGAHVLVQVEKYDGPLPPVRAHQPPVIRTR</sequence>
<organism evidence="2 3">
    <name type="scientific">Mycolicibacterium fortuitum</name>
    <name type="common">Mycobacterium fortuitum</name>
    <dbReference type="NCBI Taxonomy" id="1766"/>
    <lineage>
        <taxon>Bacteria</taxon>
        <taxon>Bacillati</taxon>
        <taxon>Actinomycetota</taxon>
        <taxon>Actinomycetes</taxon>
        <taxon>Mycobacteriales</taxon>
        <taxon>Mycobacteriaceae</taxon>
        <taxon>Mycolicibacterium</taxon>
    </lineage>
</organism>
<feature type="domain" description="Molybdopterin dinucleotide-binding" evidence="1">
    <location>
        <begin position="1"/>
        <end position="67"/>
    </location>
</feature>
<dbReference type="AlphaFoldDB" id="A0A378U8M7"/>
<evidence type="ECO:0000313" key="3">
    <source>
        <dbReference type="Proteomes" id="UP000255389"/>
    </source>
</evidence>
<evidence type="ECO:0000259" key="1">
    <source>
        <dbReference type="Pfam" id="PF01568"/>
    </source>
</evidence>
<protein>
    <submittedName>
        <fullName evidence="2">Molybdopterin guanine dinucleotide-containing S/N-oxide reductase family enzyme</fullName>
        <ecNumber evidence="2">1.7.2.3</ecNumber>
    </submittedName>
</protein>
<evidence type="ECO:0000313" key="2">
    <source>
        <dbReference type="EMBL" id="STZ73615.1"/>
    </source>
</evidence>
<dbReference type="InterPro" id="IPR006657">
    <property type="entry name" value="MoPterin_dinucl-bd_dom"/>
</dbReference>
<proteinExistence type="predicted"/>